<evidence type="ECO:0000256" key="2">
    <source>
        <dbReference type="SAM" id="SignalP"/>
    </source>
</evidence>
<dbReference type="Proteomes" id="UP000217446">
    <property type="component" value="Unassembled WGS sequence"/>
</dbReference>
<keyword evidence="2" id="KW-0732">Signal</keyword>
<feature type="chain" id="PRO_5039650097" description="Lipoprotein" evidence="2">
    <location>
        <begin position="30"/>
        <end position="225"/>
    </location>
</feature>
<reference evidence="4" key="1">
    <citation type="submission" date="2017-05" db="EMBL/GenBank/DDBJ databases">
        <title>Streptomyces olivochromogenes NBRC 3561 whole genome shotgun sequence.</title>
        <authorList>
            <person name="Dohra H."/>
            <person name="Kodani S."/>
        </authorList>
    </citation>
    <scope>NUCLEOTIDE SEQUENCE [LARGE SCALE GENOMIC DNA]</scope>
    <source>
        <strain evidence="4">NBRC 3561</strain>
    </source>
</reference>
<comment type="caution">
    <text evidence="3">The sequence shown here is derived from an EMBL/GenBank/DDBJ whole genome shotgun (WGS) entry which is preliminary data.</text>
</comment>
<dbReference type="PROSITE" id="PS51257">
    <property type="entry name" value="PROKAR_LIPOPROTEIN"/>
    <property type="match status" value="1"/>
</dbReference>
<name>A0A250VH30_STROL</name>
<sequence length="225" mass="22753">MTAVRNVLVAGTALLAAVVLVGCSADGSAGGKAGDKSGNKAGAAAQVVPYEADYPSYDSVDALLKQSDVIVRGTVVGSQVRELSPEAPTGDDPVANPQAGLSPEEAAESDPVVVTVSTVKVAQVLSGAGDVKVGDTVEVSQLGGTLDGVTFQEKQTTALAEDDTQYVLMLADQGDTNPYDLLNPEQALYTVGSDDEVTPVADGGFDGIGKVDELAAKADAIDEAK</sequence>
<proteinExistence type="predicted"/>
<evidence type="ECO:0000313" key="3">
    <source>
        <dbReference type="EMBL" id="GAX53503.1"/>
    </source>
</evidence>
<evidence type="ECO:0000313" key="4">
    <source>
        <dbReference type="Proteomes" id="UP000217446"/>
    </source>
</evidence>
<dbReference type="RefSeq" id="WP_067371800.1">
    <property type="nucleotide sequence ID" value="NZ_BDQI01000010.1"/>
</dbReference>
<feature type="signal peptide" evidence="2">
    <location>
        <begin position="1"/>
        <end position="29"/>
    </location>
</feature>
<organism evidence="3 4">
    <name type="scientific">Streptomyces olivochromogenes</name>
    <dbReference type="NCBI Taxonomy" id="1963"/>
    <lineage>
        <taxon>Bacteria</taxon>
        <taxon>Bacillati</taxon>
        <taxon>Actinomycetota</taxon>
        <taxon>Actinomycetes</taxon>
        <taxon>Kitasatosporales</taxon>
        <taxon>Streptomycetaceae</taxon>
        <taxon>Streptomyces</taxon>
    </lineage>
</organism>
<feature type="region of interest" description="Disordered" evidence="1">
    <location>
        <begin position="81"/>
        <end position="109"/>
    </location>
</feature>
<evidence type="ECO:0000256" key="1">
    <source>
        <dbReference type="SAM" id="MobiDB-lite"/>
    </source>
</evidence>
<keyword evidence="4" id="KW-1185">Reference proteome</keyword>
<accession>A0A250VH30</accession>
<protein>
    <recommendedName>
        <fullName evidence="5">Lipoprotein</fullName>
    </recommendedName>
</protein>
<gene>
    <name evidence="3" type="ORF">SO3561_05031</name>
</gene>
<dbReference type="AlphaFoldDB" id="A0A250VH30"/>
<dbReference type="EMBL" id="BDQI01000010">
    <property type="protein sequence ID" value="GAX53503.1"/>
    <property type="molecule type" value="Genomic_DNA"/>
</dbReference>
<evidence type="ECO:0008006" key="5">
    <source>
        <dbReference type="Google" id="ProtNLM"/>
    </source>
</evidence>